<evidence type="ECO:0000313" key="3">
    <source>
        <dbReference type="Proteomes" id="UP000023435"/>
    </source>
</evidence>
<dbReference type="Proteomes" id="UP000023435">
    <property type="component" value="Unassembled WGS sequence"/>
</dbReference>
<name>A0A125U0B0_9GAMM</name>
<dbReference type="AlphaFoldDB" id="A0A125U0B0"/>
<feature type="region of interest" description="Disordered" evidence="1">
    <location>
        <begin position="163"/>
        <end position="182"/>
    </location>
</feature>
<keyword evidence="3" id="KW-1185">Reference proteome</keyword>
<evidence type="ECO:0000313" key="2">
    <source>
        <dbReference type="EMBL" id="KWS02555.1"/>
    </source>
</evidence>
<gene>
    <name evidence="2" type="ORF">AZ78_0099</name>
</gene>
<protein>
    <submittedName>
        <fullName evidence="2">Uncharacterized protein</fullName>
    </submittedName>
</protein>
<organism evidence="2 3">
    <name type="scientific">Lysobacter capsici AZ78</name>
    <dbReference type="NCBI Taxonomy" id="1444315"/>
    <lineage>
        <taxon>Bacteria</taxon>
        <taxon>Pseudomonadati</taxon>
        <taxon>Pseudomonadota</taxon>
        <taxon>Gammaproteobacteria</taxon>
        <taxon>Lysobacterales</taxon>
        <taxon>Lysobacteraceae</taxon>
        <taxon>Lysobacter</taxon>
    </lineage>
</organism>
<sequence length="182" mass="20440">MDWREAKLSPSGLFGEIHRVVPDPRERSLQLALTNHGSQLIMAVLPDGANDDGATLAWPAKIPLQPADPRTWRPIDRLQLSFTARAWRIVFEHGDMPTTLSDRPAIPGTHTAYYQQRHGPIILRLEVSADRLRMQTILLAERLPDPTIGPQLELLFEGRRESCDAATATPPASDPRVPKRRH</sequence>
<dbReference type="EMBL" id="JAJA02000001">
    <property type="protein sequence ID" value="KWS02555.1"/>
    <property type="molecule type" value="Genomic_DNA"/>
</dbReference>
<comment type="caution">
    <text evidence="2">The sequence shown here is derived from an EMBL/GenBank/DDBJ whole genome shotgun (WGS) entry which is preliminary data.</text>
</comment>
<evidence type="ECO:0000256" key="1">
    <source>
        <dbReference type="SAM" id="MobiDB-lite"/>
    </source>
</evidence>
<accession>A0A125U0B0</accession>
<reference evidence="2 3" key="1">
    <citation type="journal article" date="2014" name="Genome Announc.">
        <title>Draft Genome Sequence of Lysobacter capsici AZ78, a Bacterium Antagonistic to Plant-Pathogenic Oomycetes.</title>
        <authorList>
            <person name="Puopolo G."/>
            <person name="Sonego P."/>
            <person name="Engelen K."/>
            <person name="Pertot I."/>
        </authorList>
    </citation>
    <scope>NUCLEOTIDE SEQUENCE [LARGE SCALE GENOMIC DNA]</scope>
    <source>
        <strain evidence="2 3">AZ78</strain>
    </source>
</reference>
<proteinExistence type="predicted"/>